<reference evidence="2 3" key="1">
    <citation type="journal article" date="2016" name="Nat. Commun.">
        <title>Thousands of microbial genomes shed light on interconnected biogeochemical processes in an aquifer system.</title>
        <authorList>
            <person name="Anantharaman K."/>
            <person name="Brown C.T."/>
            <person name="Hug L.A."/>
            <person name="Sharon I."/>
            <person name="Castelle C.J."/>
            <person name="Probst A.J."/>
            <person name="Thomas B.C."/>
            <person name="Singh A."/>
            <person name="Wilkins M.J."/>
            <person name="Karaoz U."/>
            <person name="Brodie E.L."/>
            <person name="Williams K.H."/>
            <person name="Hubbard S.S."/>
            <person name="Banfield J.F."/>
        </authorList>
    </citation>
    <scope>NUCLEOTIDE SEQUENCE [LARGE SCALE GENOMIC DNA]</scope>
</reference>
<evidence type="ECO:0000313" key="2">
    <source>
        <dbReference type="EMBL" id="OGI98211.1"/>
    </source>
</evidence>
<dbReference type="EMBL" id="MFVK01000039">
    <property type="protein sequence ID" value="OGI98211.1"/>
    <property type="molecule type" value="Genomic_DNA"/>
</dbReference>
<protein>
    <recommendedName>
        <fullName evidence="4">Prepilin-type N-terminal cleavage/methylation domain-containing protein</fullName>
    </recommendedName>
</protein>
<keyword evidence="1" id="KW-0472">Membrane</keyword>
<keyword evidence="1" id="KW-1133">Transmembrane helix</keyword>
<keyword evidence="1" id="KW-0812">Transmembrane</keyword>
<proteinExistence type="predicted"/>
<evidence type="ECO:0008006" key="4">
    <source>
        <dbReference type="Google" id="ProtNLM"/>
    </source>
</evidence>
<comment type="caution">
    <text evidence="2">The sequence shown here is derived from an EMBL/GenBank/DDBJ whole genome shotgun (WGS) entry which is preliminary data.</text>
</comment>
<gene>
    <name evidence="2" type="ORF">A3H53_03655</name>
</gene>
<accession>A0A1F6XVQ8</accession>
<evidence type="ECO:0000256" key="1">
    <source>
        <dbReference type="SAM" id="Phobius"/>
    </source>
</evidence>
<evidence type="ECO:0000313" key="3">
    <source>
        <dbReference type="Proteomes" id="UP000176479"/>
    </source>
</evidence>
<feature type="transmembrane region" description="Helical" evidence="1">
    <location>
        <begin position="21"/>
        <end position="43"/>
    </location>
</feature>
<name>A0A1F6XVQ8_9BACT</name>
<dbReference type="AlphaFoldDB" id="A0A1F6XVQ8"/>
<organism evidence="2 3">
    <name type="scientific">Candidatus Nomurabacteria bacterium RIFCSPLOWO2_02_FULL_40_10</name>
    <dbReference type="NCBI Taxonomy" id="1801786"/>
    <lineage>
        <taxon>Bacteria</taxon>
        <taxon>Candidatus Nomuraibacteriota</taxon>
    </lineage>
</organism>
<sequence>MKVHKVIKMQNKNNKQTGYTIIETMISVSLFLIIIMVGMGALLNANLLHQKSRDMRSIMDNLSFIMEDISRNLRTGKDYQCILNVRQIPVSDPVPTSCADGEGIYFQATLSRWAYYIDTNPGNEKLSIFKSVEEGGKIAKYPLTPEEIDIDPVSGFSVLGAEPPNGDEQQPLVIIRLVGKITLKDVVTPFSLQTSVSQRLIDI</sequence>
<dbReference type="Proteomes" id="UP000176479">
    <property type="component" value="Unassembled WGS sequence"/>
</dbReference>